<feature type="domain" description="RND related beta-barrel" evidence="2">
    <location>
        <begin position="244"/>
        <end position="314"/>
    </location>
</feature>
<dbReference type="AlphaFoldDB" id="D4S034"/>
<evidence type="ECO:0000259" key="2">
    <source>
        <dbReference type="Pfam" id="PF26011"/>
    </source>
</evidence>
<sequence>MEHVMGKRGNIVKFNKKIDFNIGYVVFIVIILYLAISVIIYAASDKVVIYEVNKGSLSLNNVYSGIIARDEQIVKSEYSGNINYYLDDKEKTDKVTVIYSVDETGHISELLSKYSEDSLPDRTVEDIKNLLSGYTSSYSENTYGNLYEVKNKIESKLNRSHYNIILKELDKLIEESGNTSLFHKVTAKNTGIVMFTTDGYEGINDEGIDKAYSEKESYTQTSLRDSEIINTGDLAYRLISSDTWYIYIKLNESDIAAFADKTSVNIRFSNDDIECQAGFEMIKSGGNTYGKLKLNKYMINFAEERYVDIEIVESSKTGLKIPITSVLKKNFYTIPLKFLTESNNFVRIYYKSNGEMETEPVNATIYDSDDKYYFVSMSDFSNGDIIADAETGEQYVIGTIGELPGVYCVNKGYTQFRKVDIIDRNNEYYIIKQGSAYGLKVYDHIVLDYSTVKEDELI</sequence>
<keyword evidence="1" id="KW-0812">Transmembrane</keyword>
<comment type="caution">
    <text evidence="3">The sequence shown here is derived from an EMBL/GenBank/DDBJ whole genome shotgun (WGS) entry which is preliminary data.</text>
</comment>
<proteinExistence type="predicted"/>
<dbReference type="STRING" id="45851.BHV86_10485"/>
<accession>D4S034</accession>
<evidence type="ECO:0000313" key="4">
    <source>
        <dbReference type="Proteomes" id="UP000006238"/>
    </source>
</evidence>
<gene>
    <name evidence="3" type="ORF">BUTYVIB_01450</name>
</gene>
<dbReference type="Pfam" id="PF26011">
    <property type="entry name" value="Beta-barrel_RND_rel"/>
    <property type="match status" value="1"/>
</dbReference>
<dbReference type="InterPro" id="IPR058729">
    <property type="entry name" value="Beta-barrel_RND-rel"/>
</dbReference>
<evidence type="ECO:0000313" key="3">
    <source>
        <dbReference type="EMBL" id="EFF68182.1"/>
    </source>
</evidence>
<protein>
    <recommendedName>
        <fullName evidence="2">RND related beta-barrel domain-containing protein</fullName>
    </recommendedName>
</protein>
<evidence type="ECO:0000256" key="1">
    <source>
        <dbReference type="SAM" id="Phobius"/>
    </source>
</evidence>
<keyword evidence="4" id="KW-1185">Reference proteome</keyword>
<keyword evidence="1" id="KW-1133">Transmembrane helix</keyword>
<reference evidence="3 4" key="1">
    <citation type="submission" date="2010-02" db="EMBL/GenBank/DDBJ databases">
        <authorList>
            <person name="Weinstock G."/>
            <person name="Sodergren E."/>
            <person name="Clifton S."/>
            <person name="Fulton L."/>
            <person name="Fulton B."/>
            <person name="Courtney L."/>
            <person name="Fronick C."/>
            <person name="Harrison M."/>
            <person name="Strong C."/>
            <person name="Farmer C."/>
            <person name="Delahaunty K."/>
            <person name="Markovic C."/>
            <person name="Hall O."/>
            <person name="Minx P."/>
            <person name="Tomlinson C."/>
            <person name="Mitreva M."/>
            <person name="Nelson J."/>
            <person name="Hou S."/>
            <person name="Wollam A."/>
            <person name="Pepin K.H."/>
            <person name="Johnson M."/>
            <person name="Bhonagiri V."/>
            <person name="Zhang X."/>
            <person name="Suruliraj S."/>
            <person name="Warren W."/>
            <person name="Chinwalla A."/>
            <person name="Mardis E.R."/>
            <person name="Wilson R.K."/>
        </authorList>
    </citation>
    <scope>NUCLEOTIDE SEQUENCE [LARGE SCALE GENOMIC DNA]</scope>
    <source>
        <strain evidence="3 4">DSM 2876</strain>
    </source>
</reference>
<organism evidence="3 4">
    <name type="scientific">Eshraghiella crossota DSM 2876</name>
    <dbReference type="NCBI Taxonomy" id="511680"/>
    <lineage>
        <taxon>Bacteria</taxon>
        <taxon>Bacillati</taxon>
        <taxon>Bacillota</taxon>
        <taxon>Clostridia</taxon>
        <taxon>Lachnospirales</taxon>
        <taxon>Lachnospiraceae</taxon>
        <taxon>Eshraghiella</taxon>
    </lineage>
</organism>
<keyword evidence="1" id="KW-0472">Membrane</keyword>
<name>D4S034_9FIRM</name>
<feature type="transmembrane region" description="Helical" evidence="1">
    <location>
        <begin position="21"/>
        <end position="43"/>
    </location>
</feature>
<dbReference type="Proteomes" id="UP000006238">
    <property type="component" value="Unassembled WGS sequence"/>
</dbReference>
<dbReference type="EMBL" id="ABWN01000030">
    <property type="protein sequence ID" value="EFF68182.1"/>
    <property type="molecule type" value="Genomic_DNA"/>
</dbReference>
<dbReference type="HOGENOM" id="CLU_047532_0_0_9"/>
<dbReference type="eggNOG" id="ENOG502Z9F5">
    <property type="taxonomic scope" value="Bacteria"/>
</dbReference>